<evidence type="ECO:0000256" key="1">
    <source>
        <dbReference type="SAM" id="MobiDB-lite"/>
    </source>
</evidence>
<gene>
    <name evidence="2" type="ORF">AVDCRST_MAG56-4258</name>
</gene>
<reference evidence="2" key="1">
    <citation type="submission" date="2020-02" db="EMBL/GenBank/DDBJ databases">
        <authorList>
            <person name="Meier V. D."/>
        </authorList>
    </citation>
    <scope>NUCLEOTIDE SEQUENCE</scope>
    <source>
        <strain evidence="2">AVDCRST_MAG56</strain>
    </source>
</reference>
<name>A0A6J4JTQ7_9SPHI</name>
<feature type="region of interest" description="Disordered" evidence="1">
    <location>
        <begin position="16"/>
        <end position="41"/>
    </location>
</feature>
<accession>A0A6J4JTQ7</accession>
<feature type="compositionally biased region" description="Basic residues" evidence="1">
    <location>
        <begin position="22"/>
        <end position="32"/>
    </location>
</feature>
<dbReference type="AlphaFoldDB" id="A0A6J4JTQ7"/>
<dbReference type="EMBL" id="CADCTQ010000357">
    <property type="protein sequence ID" value="CAA9287255.1"/>
    <property type="molecule type" value="Genomic_DNA"/>
</dbReference>
<organism evidence="2">
    <name type="scientific">uncultured Cytophagales bacterium</name>
    <dbReference type="NCBI Taxonomy" id="158755"/>
    <lineage>
        <taxon>Bacteria</taxon>
        <taxon>Pseudomonadati</taxon>
        <taxon>Bacteroidota</taxon>
        <taxon>Sphingobacteriia</taxon>
        <taxon>Sphingobacteriales</taxon>
        <taxon>environmental samples</taxon>
    </lineage>
</organism>
<sequence length="41" mass="4476">MQKGMYEIKKDYRMPAPACHRAGGKAGKRSRGKTANQAGKP</sequence>
<protein>
    <submittedName>
        <fullName evidence="2">Uncharacterized protein</fullName>
    </submittedName>
</protein>
<proteinExistence type="predicted"/>
<evidence type="ECO:0000313" key="2">
    <source>
        <dbReference type="EMBL" id="CAA9287255.1"/>
    </source>
</evidence>